<gene>
    <name evidence="1" type="ORF">GCM10007915_00420</name>
    <name evidence="2" type="ORF">GCM10007915_11960</name>
    <name evidence="3" type="ORF">SAMN05660405_02560</name>
</gene>
<dbReference type="EMBL" id="BSOK01000020">
    <property type="protein sequence ID" value="GLR28958.1"/>
    <property type="molecule type" value="Genomic_DNA"/>
</dbReference>
<reference evidence="3 4" key="2">
    <citation type="submission" date="2016-10" db="EMBL/GenBank/DDBJ databases">
        <authorList>
            <person name="de Groot N.N."/>
        </authorList>
    </citation>
    <scope>NUCLEOTIDE SEQUENCE [LARGE SCALE GENOMIC DNA]</scope>
    <source>
        <strain evidence="3 4">DSM 23406</strain>
    </source>
</reference>
<evidence type="ECO:0000313" key="2">
    <source>
        <dbReference type="EMBL" id="GLR28958.1"/>
    </source>
</evidence>
<dbReference type="InterPro" id="IPR007358">
    <property type="entry name" value="Nucleoid_associated_NdpA"/>
</dbReference>
<evidence type="ECO:0000313" key="1">
    <source>
        <dbReference type="EMBL" id="GLR27804.1"/>
    </source>
</evidence>
<dbReference type="GO" id="GO:0009295">
    <property type="term" value="C:nucleoid"/>
    <property type="evidence" value="ECO:0007669"/>
    <property type="project" value="InterPro"/>
</dbReference>
<evidence type="ECO:0000313" key="3">
    <source>
        <dbReference type="EMBL" id="SDE16899.1"/>
    </source>
</evidence>
<keyword evidence="5" id="KW-1185">Reference proteome</keyword>
<reference evidence="1" key="1">
    <citation type="journal article" date="2014" name="Int. J. Syst. Evol. Microbiol.">
        <title>Complete genome of a new Firmicutes species belonging to the dominant human colonic microbiota ('Ruminococcus bicirculans') reveals two chromosomes and a selective capacity to utilize plant glucans.</title>
        <authorList>
            <consortium name="NISC Comparative Sequencing Program"/>
            <person name="Wegmann U."/>
            <person name="Louis P."/>
            <person name="Goesmann A."/>
            <person name="Henrissat B."/>
            <person name="Duncan S.H."/>
            <person name="Flint H.J."/>
        </authorList>
    </citation>
    <scope>NUCLEOTIDE SEQUENCE</scope>
    <source>
        <strain evidence="1">NBRC 103191</strain>
    </source>
</reference>
<evidence type="ECO:0000313" key="5">
    <source>
        <dbReference type="Proteomes" id="UP001156645"/>
    </source>
</evidence>
<protein>
    <submittedName>
        <fullName evidence="3">Nucleoid-associated protein YejK</fullName>
    </submittedName>
</protein>
<dbReference type="EMBL" id="BSOK01000002">
    <property type="protein sequence ID" value="GLR27804.1"/>
    <property type="molecule type" value="Genomic_DNA"/>
</dbReference>
<evidence type="ECO:0000313" key="4">
    <source>
        <dbReference type="Proteomes" id="UP000198501"/>
    </source>
</evidence>
<dbReference type="AlphaFoldDB" id="A0A1G7APV1"/>
<dbReference type="EMBL" id="FNAL01000034">
    <property type="protein sequence ID" value="SDE16899.1"/>
    <property type="molecule type" value="Genomic_DNA"/>
</dbReference>
<dbReference type="RefSeq" id="WP_093071360.1">
    <property type="nucleotide sequence ID" value="NZ_BSOK01000002.1"/>
</dbReference>
<sequence>MITIHAAVIHELKKTHHTRGPESVEVISRNGLHQHDPLLKQFVDRIDLDARTALRASSKCSIFTKDDTFGQVASNYFASNETYELDINNYLDLSIELVKALSVQMSKTSAATGGHIPILWYSRDDTEYLLIGLVNPSSGFTIDLNGVIVGNTNIDKEALRFSLRIELANLAQHHSFVTDPDANIQEADLLPYARWTKKSNDIAHYFQEYLPIDELLNNGELTRLYINLFDEYLKHIIPDDSPHEHKRVRFAIKQEVYRKMEERRGAEQPVRVEEDIVPIFNAMRESYPSVFESYEEITPYHQFCEDNDYENYDSIFNPQKASLDEVLNVSISIGDNLTIRGSKEGLAATTRVVVCFDADENQSYKLISDMTPDQYNKLKEKIPEIDTQLEDFTDDDIDTP</sequence>
<dbReference type="Proteomes" id="UP001156645">
    <property type="component" value="Unassembled WGS sequence"/>
</dbReference>
<dbReference type="Proteomes" id="UP000198501">
    <property type="component" value="Unassembled WGS sequence"/>
</dbReference>
<dbReference type="Pfam" id="PF04245">
    <property type="entry name" value="NA37"/>
    <property type="match status" value="1"/>
</dbReference>
<accession>A0A1G7APV1</accession>
<name>A0A1G7APV1_9GAMM</name>
<organism evidence="3 4">
    <name type="scientific">Psychrobacter pacificensis</name>
    <dbReference type="NCBI Taxonomy" id="112002"/>
    <lineage>
        <taxon>Bacteria</taxon>
        <taxon>Pseudomonadati</taxon>
        <taxon>Pseudomonadota</taxon>
        <taxon>Gammaproteobacteria</taxon>
        <taxon>Moraxellales</taxon>
        <taxon>Moraxellaceae</taxon>
        <taxon>Psychrobacter</taxon>
    </lineage>
</organism>
<proteinExistence type="predicted"/>
<reference evidence="1" key="4">
    <citation type="submission" date="2023-01" db="EMBL/GenBank/DDBJ databases">
        <title>Draft genome sequence of Psychrobacter pacificensis strain NBRC 103191.</title>
        <authorList>
            <person name="Sun Q."/>
            <person name="Mori K."/>
        </authorList>
    </citation>
    <scope>NUCLEOTIDE SEQUENCE</scope>
    <source>
        <strain evidence="1">NBRC 103191</strain>
    </source>
</reference>
<reference evidence="5" key="3">
    <citation type="journal article" date="2019" name="Int. J. Syst. Evol. Microbiol.">
        <title>The Global Catalogue of Microorganisms (GCM) 10K type strain sequencing project: providing services to taxonomists for standard genome sequencing and annotation.</title>
        <authorList>
            <consortium name="The Broad Institute Genomics Platform"/>
            <consortium name="The Broad Institute Genome Sequencing Center for Infectious Disease"/>
            <person name="Wu L."/>
            <person name="Ma J."/>
        </authorList>
    </citation>
    <scope>NUCLEOTIDE SEQUENCE [LARGE SCALE GENOMIC DNA]</scope>
    <source>
        <strain evidence="5">NBRC 103191</strain>
    </source>
</reference>